<evidence type="ECO:0000256" key="1">
    <source>
        <dbReference type="SAM" id="MobiDB-lite"/>
    </source>
</evidence>
<protein>
    <submittedName>
        <fullName evidence="2">Uncharacterized protein</fullName>
    </submittedName>
</protein>
<keyword evidence="3" id="KW-1185">Reference proteome</keyword>
<dbReference type="OrthoDB" id="6629527at2759"/>
<evidence type="ECO:0000313" key="2">
    <source>
        <dbReference type="EMBL" id="CAH1401669.1"/>
    </source>
</evidence>
<dbReference type="EMBL" id="OV725081">
    <property type="protein sequence ID" value="CAH1401669.1"/>
    <property type="molecule type" value="Genomic_DNA"/>
</dbReference>
<proteinExistence type="predicted"/>
<name>A0A9P0HGJ5_NEZVI</name>
<organism evidence="2 3">
    <name type="scientific">Nezara viridula</name>
    <name type="common">Southern green stink bug</name>
    <name type="synonym">Cimex viridulus</name>
    <dbReference type="NCBI Taxonomy" id="85310"/>
    <lineage>
        <taxon>Eukaryota</taxon>
        <taxon>Metazoa</taxon>
        <taxon>Ecdysozoa</taxon>
        <taxon>Arthropoda</taxon>
        <taxon>Hexapoda</taxon>
        <taxon>Insecta</taxon>
        <taxon>Pterygota</taxon>
        <taxon>Neoptera</taxon>
        <taxon>Paraneoptera</taxon>
        <taxon>Hemiptera</taxon>
        <taxon>Heteroptera</taxon>
        <taxon>Panheteroptera</taxon>
        <taxon>Pentatomomorpha</taxon>
        <taxon>Pentatomoidea</taxon>
        <taxon>Pentatomidae</taxon>
        <taxon>Pentatominae</taxon>
        <taxon>Nezara</taxon>
    </lineage>
</organism>
<gene>
    <name evidence="2" type="ORF">NEZAVI_LOCUS10643</name>
</gene>
<dbReference type="AlphaFoldDB" id="A0A9P0HGJ5"/>
<feature type="compositionally biased region" description="Basic and acidic residues" evidence="1">
    <location>
        <begin position="209"/>
        <end position="222"/>
    </location>
</feature>
<sequence length="277" mass="32080">MGDCIGHNEAEKKENMDNPVVIYVCKNHDYVVVDVQFQGHETEYEIIQEQFEFELVGSRIHVRPCAPDHPQGAGYSDHPRKRPASPPNDDPCEVFRAVKPKIKQERQTRSAKARSPSPSRRSLVEKQIIRFPLTRRRPQRVNMKSEDSNTRCNSALNDREPRSNMKQYRPSKEKRCSFSDTHIYDEEDEEEDKRKNDENKKSKGTGKNVKKEPSKEPEEVKGSKNKVQNSKKKDKNKQVEKQKSKTGRTSKSPTIKVEKSEDETEDDTKEEALLKDV</sequence>
<reference evidence="2" key="1">
    <citation type="submission" date="2022-01" db="EMBL/GenBank/DDBJ databases">
        <authorList>
            <person name="King R."/>
        </authorList>
    </citation>
    <scope>NUCLEOTIDE SEQUENCE</scope>
</reference>
<evidence type="ECO:0000313" key="3">
    <source>
        <dbReference type="Proteomes" id="UP001152798"/>
    </source>
</evidence>
<accession>A0A9P0HGJ5</accession>
<feature type="compositionally biased region" description="Acidic residues" evidence="1">
    <location>
        <begin position="260"/>
        <end position="269"/>
    </location>
</feature>
<dbReference type="Proteomes" id="UP001152798">
    <property type="component" value="Chromosome 5"/>
</dbReference>
<feature type="compositionally biased region" description="Basic and acidic residues" evidence="1">
    <location>
        <begin position="192"/>
        <end position="201"/>
    </location>
</feature>
<feature type="region of interest" description="Disordered" evidence="1">
    <location>
        <begin position="64"/>
        <end position="277"/>
    </location>
</feature>